<sequence length="215" mass="24789">MPIQRINTILMDFKSVKKKITQLELKKWIRDTFVFSEDQIAAIQFKHITSKLFIKLVSNVTVKQTVNKFEEDVTFLDSDGMVHKTVVTEEYDEVKVRIFDFPCELDNEKIKLELGKYGKNEGNSVTSQPNLAYGNITQEIMQDNSHDPRNRNQISGSDEDMVEPTPPDSDKQKKRRKSVKGDFNCVTKEKDSQNKVNIGKNIAAILNYLKVKDAW</sequence>
<accession>A0ABD2MS75</accession>
<name>A0ABD2MS75_9CUCU</name>
<dbReference type="Proteomes" id="UP001516400">
    <property type="component" value="Unassembled WGS sequence"/>
</dbReference>
<dbReference type="EMBL" id="JABFTP020000021">
    <property type="protein sequence ID" value="KAL3269075.1"/>
    <property type="molecule type" value="Genomic_DNA"/>
</dbReference>
<evidence type="ECO:0000313" key="3">
    <source>
        <dbReference type="Proteomes" id="UP001516400"/>
    </source>
</evidence>
<reference evidence="2 3" key="1">
    <citation type="journal article" date="2021" name="BMC Biol.">
        <title>Horizontally acquired antibacterial genes associated with adaptive radiation of ladybird beetles.</title>
        <authorList>
            <person name="Li H.S."/>
            <person name="Tang X.F."/>
            <person name="Huang Y.H."/>
            <person name="Xu Z.Y."/>
            <person name="Chen M.L."/>
            <person name="Du X.Y."/>
            <person name="Qiu B.Y."/>
            <person name="Chen P.T."/>
            <person name="Zhang W."/>
            <person name="Slipinski A."/>
            <person name="Escalona H.E."/>
            <person name="Waterhouse R.M."/>
            <person name="Zwick A."/>
            <person name="Pang H."/>
        </authorList>
    </citation>
    <scope>NUCLEOTIDE SEQUENCE [LARGE SCALE GENOMIC DNA]</scope>
    <source>
        <strain evidence="2">SYSU2018</strain>
    </source>
</reference>
<gene>
    <name evidence="2" type="ORF">HHI36_008158</name>
</gene>
<evidence type="ECO:0000256" key="1">
    <source>
        <dbReference type="SAM" id="MobiDB-lite"/>
    </source>
</evidence>
<keyword evidence="3" id="KW-1185">Reference proteome</keyword>
<dbReference type="AlphaFoldDB" id="A0ABD2MS75"/>
<evidence type="ECO:0000313" key="2">
    <source>
        <dbReference type="EMBL" id="KAL3269075.1"/>
    </source>
</evidence>
<feature type="region of interest" description="Disordered" evidence="1">
    <location>
        <begin position="141"/>
        <end position="182"/>
    </location>
</feature>
<comment type="caution">
    <text evidence="2">The sequence shown here is derived from an EMBL/GenBank/DDBJ whole genome shotgun (WGS) entry which is preliminary data.</text>
</comment>
<organism evidence="2 3">
    <name type="scientific">Cryptolaemus montrouzieri</name>
    <dbReference type="NCBI Taxonomy" id="559131"/>
    <lineage>
        <taxon>Eukaryota</taxon>
        <taxon>Metazoa</taxon>
        <taxon>Ecdysozoa</taxon>
        <taxon>Arthropoda</taxon>
        <taxon>Hexapoda</taxon>
        <taxon>Insecta</taxon>
        <taxon>Pterygota</taxon>
        <taxon>Neoptera</taxon>
        <taxon>Endopterygota</taxon>
        <taxon>Coleoptera</taxon>
        <taxon>Polyphaga</taxon>
        <taxon>Cucujiformia</taxon>
        <taxon>Coccinelloidea</taxon>
        <taxon>Coccinellidae</taxon>
        <taxon>Scymninae</taxon>
        <taxon>Scymnini</taxon>
        <taxon>Cryptolaemus</taxon>
    </lineage>
</organism>
<proteinExistence type="predicted"/>
<protein>
    <submittedName>
        <fullName evidence="2">Uncharacterized protein</fullName>
    </submittedName>
</protein>